<dbReference type="InterPro" id="IPR050797">
    <property type="entry name" value="Carb_Metab_Trans_Reg"/>
</dbReference>
<accession>W2S3N5</accession>
<dbReference type="OrthoDB" id="4132249at2759"/>
<dbReference type="InParanoid" id="W2S3N5"/>
<dbReference type="PANTHER" id="PTHR31668:SF20">
    <property type="entry name" value="ZN(II)2CYS6 TRANSCRIPTION FACTOR (EUROFUNG)"/>
    <property type="match status" value="1"/>
</dbReference>
<dbReference type="PANTHER" id="PTHR31668">
    <property type="entry name" value="GLUCOSE TRANSPORT TRANSCRIPTION REGULATOR RGT1-RELATED-RELATED"/>
    <property type="match status" value="1"/>
</dbReference>
<sequence length="340" mass="38243">MRNPSDLRDPFSEDPNGCLFPHVVSENNAAYGRILLSEAQTTRNHIQKRPSSIPLSQVLASFFIYSCESALSHHSLAFYFLREATTLYLLLDVNAAAQHSLQHVLSDRLFWILLVSERSHAVRYRKPVTLQLTAASPALDQDSELAGFRNLAELFRPLSTSFIAALNQEEHHLANVPTFLDHVETAINLAIDHTVIFRSEQKANLRVTQLWLRIILWQLRLRLGHLAEDALSKSMTYQYPLEVAKELTMSTRDLPIESMKMHGVGLTEKIFDVSCAMVDVLARVPLSGPDRQATGITPEESLRYLQQLIATLMGGKTYGSLLSKHIHQTLPRNSPSAEPN</sequence>
<dbReference type="STRING" id="1220924.W2S3N5"/>
<dbReference type="Proteomes" id="UP000030752">
    <property type="component" value="Unassembled WGS sequence"/>
</dbReference>
<dbReference type="VEuPathDB" id="FungiDB:HMPREF1541_01810"/>
<dbReference type="HOGENOM" id="CLU_016574_3_0_1"/>
<dbReference type="EMBL" id="KB822718">
    <property type="protein sequence ID" value="ETN42653.1"/>
    <property type="molecule type" value="Genomic_DNA"/>
</dbReference>
<proteinExistence type="predicted"/>
<evidence type="ECO:0008006" key="4">
    <source>
        <dbReference type="Google" id="ProtNLM"/>
    </source>
</evidence>
<protein>
    <recommendedName>
        <fullName evidence="4">Transcription factor domain-containing protein</fullName>
    </recommendedName>
</protein>
<evidence type="ECO:0000256" key="1">
    <source>
        <dbReference type="ARBA" id="ARBA00023242"/>
    </source>
</evidence>
<keyword evidence="3" id="KW-1185">Reference proteome</keyword>
<dbReference type="GeneID" id="19969149"/>
<reference evidence="2 3" key="1">
    <citation type="submission" date="2013-03" db="EMBL/GenBank/DDBJ databases">
        <title>The Genome Sequence of Phialophora europaea CBS 101466.</title>
        <authorList>
            <consortium name="The Broad Institute Genomics Platform"/>
            <person name="Cuomo C."/>
            <person name="de Hoog S."/>
            <person name="Gorbushina A."/>
            <person name="Walker B."/>
            <person name="Young S.K."/>
            <person name="Zeng Q."/>
            <person name="Gargeya S."/>
            <person name="Fitzgerald M."/>
            <person name="Haas B."/>
            <person name="Abouelleil A."/>
            <person name="Allen A.W."/>
            <person name="Alvarado L."/>
            <person name="Arachchi H.M."/>
            <person name="Berlin A.M."/>
            <person name="Chapman S.B."/>
            <person name="Gainer-Dewar J."/>
            <person name="Goldberg J."/>
            <person name="Griggs A."/>
            <person name="Gujja S."/>
            <person name="Hansen M."/>
            <person name="Howarth C."/>
            <person name="Imamovic A."/>
            <person name="Ireland A."/>
            <person name="Larimer J."/>
            <person name="McCowan C."/>
            <person name="Murphy C."/>
            <person name="Pearson M."/>
            <person name="Poon T.W."/>
            <person name="Priest M."/>
            <person name="Roberts A."/>
            <person name="Saif S."/>
            <person name="Shea T."/>
            <person name="Sisk P."/>
            <person name="Sykes S."/>
            <person name="Wortman J."/>
            <person name="Nusbaum C."/>
            <person name="Birren B."/>
        </authorList>
    </citation>
    <scope>NUCLEOTIDE SEQUENCE [LARGE SCALE GENOMIC DNA]</scope>
    <source>
        <strain evidence="2 3">CBS 101466</strain>
    </source>
</reference>
<dbReference type="AlphaFoldDB" id="W2S3N5"/>
<name>W2S3N5_CYPE1</name>
<dbReference type="eggNOG" id="ENOG502RXSB">
    <property type="taxonomic scope" value="Eukaryota"/>
</dbReference>
<organism evidence="2 3">
    <name type="scientific">Cyphellophora europaea (strain CBS 101466)</name>
    <name type="common">Phialophora europaea</name>
    <dbReference type="NCBI Taxonomy" id="1220924"/>
    <lineage>
        <taxon>Eukaryota</taxon>
        <taxon>Fungi</taxon>
        <taxon>Dikarya</taxon>
        <taxon>Ascomycota</taxon>
        <taxon>Pezizomycotina</taxon>
        <taxon>Eurotiomycetes</taxon>
        <taxon>Chaetothyriomycetidae</taxon>
        <taxon>Chaetothyriales</taxon>
        <taxon>Cyphellophoraceae</taxon>
        <taxon>Cyphellophora</taxon>
    </lineage>
</organism>
<gene>
    <name evidence="2" type="ORF">HMPREF1541_01810</name>
</gene>
<evidence type="ECO:0000313" key="3">
    <source>
        <dbReference type="Proteomes" id="UP000030752"/>
    </source>
</evidence>
<keyword evidence="1" id="KW-0539">Nucleus</keyword>
<dbReference type="RefSeq" id="XP_008714389.1">
    <property type="nucleotide sequence ID" value="XM_008716167.1"/>
</dbReference>
<evidence type="ECO:0000313" key="2">
    <source>
        <dbReference type="EMBL" id="ETN42653.1"/>
    </source>
</evidence>